<dbReference type="PIRSF" id="PIRSF004846">
    <property type="entry name" value="ModA"/>
    <property type="match status" value="1"/>
</dbReference>
<dbReference type="PANTHER" id="PTHR30632">
    <property type="entry name" value="MOLYBDATE-BINDING PERIPLASMIC PROTEIN"/>
    <property type="match status" value="1"/>
</dbReference>
<feature type="binding site" evidence="4">
    <location>
        <position position="82"/>
    </location>
    <ligand>
        <name>molybdate</name>
        <dbReference type="ChEBI" id="CHEBI:36264"/>
    </ligand>
</feature>
<dbReference type="RefSeq" id="WP_165876407.1">
    <property type="nucleotide sequence ID" value="NZ_JAOQNU010000012.1"/>
</dbReference>
<keyword evidence="2 4" id="KW-0479">Metal-binding</keyword>
<dbReference type="Proteomes" id="UP000294813">
    <property type="component" value="Unassembled WGS sequence"/>
</dbReference>
<dbReference type="SUPFAM" id="SSF53850">
    <property type="entry name" value="Periplasmic binding protein-like II"/>
    <property type="match status" value="1"/>
</dbReference>
<evidence type="ECO:0000313" key="7">
    <source>
        <dbReference type="Proteomes" id="UP000294813"/>
    </source>
</evidence>
<evidence type="ECO:0000256" key="4">
    <source>
        <dbReference type="PIRSR" id="PIRSR004846-1"/>
    </source>
</evidence>
<gene>
    <name evidence="6" type="ORF">EDD73_11331</name>
</gene>
<proteinExistence type="inferred from homology"/>
<feature type="binding site" evidence="4">
    <location>
        <position position="209"/>
    </location>
    <ligand>
        <name>molybdate</name>
        <dbReference type="ChEBI" id="CHEBI:36264"/>
    </ligand>
</feature>
<accession>A0A4R2RVK9</accession>
<keyword evidence="3 5" id="KW-0732">Signal</keyword>
<name>A0A4R2RVK9_9FIRM</name>
<dbReference type="EMBL" id="SLXT01000013">
    <property type="protein sequence ID" value="TCP63981.1"/>
    <property type="molecule type" value="Genomic_DNA"/>
</dbReference>
<evidence type="ECO:0000313" key="6">
    <source>
        <dbReference type="EMBL" id="TCP63981.1"/>
    </source>
</evidence>
<dbReference type="GO" id="GO:0046872">
    <property type="term" value="F:metal ion binding"/>
    <property type="evidence" value="ECO:0007669"/>
    <property type="project" value="UniProtKB-KW"/>
</dbReference>
<comment type="caution">
    <text evidence="6">The sequence shown here is derived from an EMBL/GenBank/DDBJ whole genome shotgun (WGS) entry which is preliminary data.</text>
</comment>
<dbReference type="GO" id="GO:0030973">
    <property type="term" value="F:molybdate ion binding"/>
    <property type="evidence" value="ECO:0007669"/>
    <property type="project" value="TreeGrafter"/>
</dbReference>
<keyword evidence="7" id="KW-1185">Reference proteome</keyword>
<feature type="signal peptide" evidence="5">
    <location>
        <begin position="1"/>
        <end position="31"/>
    </location>
</feature>
<dbReference type="Pfam" id="PF13531">
    <property type="entry name" value="SBP_bac_11"/>
    <property type="match status" value="1"/>
</dbReference>
<evidence type="ECO:0000256" key="1">
    <source>
        <dbReference type="ARBA" id="ARBA00009175"/>
    </source>
</evidence>
<keyword evidence="4" id="KW-0500">Molybdenum</keyword>
<dbReference type="InterPro" id="IPR005950">
    <property type="entry name" value="ModA"/>
</dbReference>
<dbReference type="GO" id="GO:0015689">
    <property type="term" value="P:molybdate ion transport"/>
    <property type="evidence" value="ECO:0007669"/>
    <property type="project" value="InterPro"/>
</dbReference>
<evidence type="ECO:0000256" key="3">
    <source>
        <dbReference type="ARBA" id="ARBA00022729"/>
    </source>
</evidence>
<sequence length="275" mass="29404">MKRHFQMISICAVMTMLLAGCASSTSTPAQTATNLPPQGTAEQVKPVLFAYVGSGIKDPMVELAQMYETKTGIKVEMTFNSSGALLSQLETSKKGDLLLPGSQPYVEKARKAGLVSEVTGPLAYHVPVIMTPKGNPAGITGIRDLTKPHVQLIVPDLESASIGKQALRIFEKAGIKEDVLKRVLTYVETGPKVLTTLQLGQGNAGIGEYSSAIKAKDKVDMVEIEPALNEIEALPGAMVTYSTQPAAAKDFLDFAASEGPKVFEKHGYKTKIEKP</sequence>
<feature type="chain" id="PRO_5020664671" evidence="5">
    <location>
        <begin position="32"/>
        <end position="275"/>
    </location>
</feature>
<organism evidence="6 7">
    <name type="scientific">Heliophilum fasciatum</name>
    <dbReference type="NCBI Taxonomy" id="35700"/>
    <lineage>
        <taxon>Bacteria</taxon>
        <taxon>Bacillati</taxon>
        <taxon>Bacillota</taxon>
        <taxon>Clostridia</taxon>
        <taxon>Eubacteriales</taxon>
        <taxon>Heliobacteriaceae</taxon>
        <taxon>Heliophilum</taxon>
    </lineage>
</organism>
<dbReference type="Gene3D" id="3.40.190.10">
    <property type="entry name" value="Periplasmic binding protein-like II"/>
    <property type="match status" value="2"/>
</dbReference>
<dbReference type="AlphaFoldDB" id="A0A4R2RVK9"/>
<protein>
    <submittedName>
        <fullName evidence="6">Molybdate transport system substrate-binding protein</fullName>
    </submittedName>
</protein>
<dbReference type="NCBIfam" id="TIGR01256">
    <property type="entry name" value="modA"/>
    <property type="match status" value="1"/>
</dbReference>
<evidence type="ECO:0000256" key="5">
    <source>
        <dbReference type="SAM" id="SignalP"/>
    </source>
</evidence>
<reference evidence="6 7" key="1">
    <citation type="submission" date="2019-03" db="EMBL/GenBank/DDBJ databases">
        <title>Genomic Encyclopedia of Type Strains, Phase IV (KMG-IV): sequencing the most valuable type-strain genomes for metagenomic binning, comparative biology and taxonomic classification.</title>
        <authorList>
            <person name="Goeker M."/>
        </authorList>
    </citation>
    <scope>NUCLEOTIDE SEQUENCE [LARGE SCALE GENOMIC DNA]</scope>
    <source>
        <strain evidence="6 7">DSM 11170</strain>
    </source>
</reference>
<dbReference type="InterPro" id="IPR050682">
    <property type="entry name" value="ModA/WtpA"/>
</dbReference>
<dbReference type="PROSITE" id="PS51257">
    <property type="entry name" value="PROKAR_LIPOPROTEIN"/>
    <property type="match status" value="1"/>
</dbReference>
<evidence type="ECO:0000256" key="2">
    <source>
        <dbReference type="ARBA" id="ARBA00022723"/>
    </source>
</evidence>
<dbReference type="PANTHER" id="PTHR30632:SF0">
    <property type="entry name" value="SULFATE-BINDING PROTEIN"/>
    <property type="match status" value="1"/>
</dbReference>
<comment type="similarity">
    <text evidence="1">Belongs to the bacterial solute-binding protein ModA family.</text>
</comment>
<dbReference type="CDD" id="cd13517">
    <property type="entry name" value="PBP2_ModA3_like"/>
    <property type="match status" value="1"/>
</dbReference>